<dbReference type="EMBL" id="MU003494">
    <property type="protein sequence ID" value="KAF2476792.1"/>
    <property type="molecule type" value="Genomic_DNA"/>
</dbReference>
<dbReference type="Proteomes" id="UP000799755">
    <property type="component" value="Unassembled WGS sequence"/>
</dbReference>
<organism evidence="1 2">
    <name type="scientific">Lindgomyces ingoldianus</name>
    <dbReference type="NCBI Taxonomy" id="673940"/>
    <lineage>
        <taxon>Eukaryota</taxon>
        <taxon>Fungi</taxon>
        <taxon>Dikarya</taxon>
        <taxon>Ascomycota</taxon>
        <taxon>Pezizomycotina</taxon>
        <taxon>Dothideomycetes</taxon>
        <taxon>Pleosporomycetidae</taxon>
        <taxon>Pleosporales</taxon>
        <taxon>Lindgomycetaceae</taxon>
        <taxon>Lindgomyces</taxon>
    </lineage>
</organism>
<proteinExistence type="predicted"/>
<name>A0ACB6RCH4_9PLEO</name>
<reference evidence="1" key="1">
    <citation type="journal article" date="2020" name="Stud. Mycol.">
        <title>101 Dothideomycetes genomes: a test case for predicting lifestyles and emergence of pathogens.</title>
        <authorList>
            <person name="Haridas S."/>
            <person name="Albert R."/>
            <person name="Binder M."/>
            <person name="Bloem J."/>
            <person name="Labutti K."/>
            <person name="Salamov A."/>
            <person name="Andreopoulos B."/>
            <person name="Baker S."/>
            <person name="Barry K."/>
            <person name="Bills G."/>
            <person name="Bluhm B."/>
            <person name="Cannon C."/>
            <person name="Castanera R."/>
            <person name="Culley D."/>
            <person name="Daum C."/>
            <person name="Ezra D."/>
            <person name="Gonzalez J."/>
            <person name="Henrissat B."/>
            <person name="Kuo A."/>
            <person name="Liang C."/>
            <person name="Lipzen A."/>
            <person name="Lutzoni F."/>
            <person name="Magnuson J."/>
            <person name="Mondo S."/>
            <person name="Nolan M."/>
            <person name="Ohm R."/>
            <person name="Pangilinan J."/>
            <person name="Park H.-J."/>
            <person name="Ramirez L."/>
            <person name="Alfaro M."/>
            <person name="Sun H."/>
            <person name="Tritt A."/>
            <person name="Yoshinaga Y."/>
            <person name="Zwiers L.-H."/>
            <person name="Turgeon B."/>
            <person name="Goodwin S."/>
            <person name="Spatafora J."/>
            <person name="Crous P."/>
            <person name="Grigoriev I."/>
        </authorList>
    </citation>
    <scope>NUCLEOTIDE SEQUENCE</scope>
    <source>
        <strain evidence="1">ATCC 200398</strain>
    </source>
</reference>
<gene>
    <name evidence="1" type="ORF">BDR25DRAFT_300630</name>
</gene>
<comment type="caution">
    <text evidence="1">The sequence shown here is derived from an EMBL/GenBank/DDBJ whole genome shotgun (WGS) entry which is preliminary data.</text>
</comment>
<evidence type="ECO:0000313" key="2">
    <source>
        <dbReference type="Proteomes" id="UP000799755"/>
    </source>
</evidence>
<protein>
    <submittedName>
        <fullName evidence="1">Uncharacterized protein</fullName>
    </submittedName>
</protein>
<evidence type="ECO:0000313" key="1">
    <source>
        <dbReference type="EMBL" id="KAF2476792.1"/>
    </source>
</evidence>
<keyword evidence="2" id="KW-1185">Reference proteome</keyword>
<accession>A0ACB6RCH4</accession>
<sequence>MGAGIELEKRLEIVRRMFELSQTTTVHLKDANLGPQGFLLFVKVILEWVKSAGGYK</sequence>